<sequence>MAHLLLIQCPDERGLIYKITGVLYTHGLNILRNSEFVERDGNVFFMRTEFELPAEAAATALLTELQAALPAAADIRLTDNRRKNIVLLVTKEHHCLSELLVRHAFGELNANILGVISNHEVLGELTRKFDLPFHYLPHEGRSREAHEAEVLALLASYAPDYVVLAKYMRILSPAFVAPYANRLINIHHSFLPAFVGASPYAQAYARGVKIIGATAHFVNEQLDQGPIIAQSVIPIDHTQSARELTQAGRDVEKIVLARALKLVLDEQVFVHRNKTVIFD</sequence>
<dbReference type="InterPro" id="IPR044074">
    <property type="entry name" value="PurU_ACT"/>
</dbReference>
<dbReference type="RefSeq" id="WP_382314728.1">
    <property type="nucleotide sequence ID" value="NZ_JBHUFD010000005.1"/>
</dbReference>
<protein>
    <recommendedName>
        <fullName evidence="3 4">Formyltetrahydrofolate deformylase</fullName>
        <ecNumber evidence="3 4">3.5.1.10</ecNumber>
    </recommendedName>
    <alternativeName>
        <fullName evidence="3">Formyl-FH(4) hydrolase</fullName>
    </alternativeName>
</protein>
<organism evidence="6 7">
    <name type="scientific">Hymenobacter bucti</name>
    <dbReference type="NCBI Taxonomy" id="1844114"/>
    <lineage>
        <taxon>Bacteria</taxon>
        <taxon>Pseudomonadati</taxon>
        <taxon>Bacteroidota</taxon>
        <taxon>Cytophagia</taxon>
        <taxon>Cytophagales</taxon>
        <taxon>Hymenobacteraceae</taxon>
        <taxon>Hymenobacter</taxon>
    </lineage>
</organism>
<dbReference type="PANTHER" id="PTHR42706">
    <property type="entry name" value="FORMYLTETRAHYDROFOLATE DEFORMYLASE"/>
    <property type="match status" value="1"/>
</dbReference>
<evidence type="ECO:0000256" key="2">
    <source>
        <dbReference type="ARBA" id="ARBA00022801"/>
    </source>
</evidence>
<dbReference type="PIRSF" id="PIRSF036480">
    <property type="entry name" value="FormyFH4_hydr"/>
    <property type="match status" value="1"/>
</dbReference>
<comment type="function">
    <text evidence="3">Catalyzes the hydrolysis of 10-formyltetrahydrofolate (formyl-FH4) to formate and tetrahydrofolate (FH4).</text>
</comment>
<dbReference type="EMBL" id="JBHUFD010000005">
    <property type="protein sequence ID" value="MFD1873653.1"/>
    <property type="molecule type" value="Genomic_DNA"/>
</dbReference>
<comment type="similarity">
    <text evidence="3">Belongs to the PurU family.</text>
</comment>
<keyword evidence="3" id="KW-0658">Purine biosynthesis</keyword>
<dbReference type="SUPFAM" id="SSF55021">
    <property type="entry name" value="ACT-like"/>
    <property type="match status" value="1"/>
</dbReference>
<comment type="caution">
    <text evidence="6">The sequence shown here is derived from an EMBL/GenBank/DDBJ whole genome shotgun (WGS) entry which is preliminary data.</text>
</comment>
<name>A0ABW4QVQ4_9BACT</name>
<dbReference type="PANTHER" id="PTHR42706:SF1">
    <property type="entry name" value="FORMYLTETRAHYDROFOLATE DEFORMYLASE 2, MITOCHONDRIAL"/>
    <property type="match status" value="1"/>
</dbReference>
<keyword evidence="2 3" id="KW-0378">Hydrolase</keyword>
<dbReference type="InterPro" id="IPR002912">
    <property type="entry name" value="ACT_dom"/>
</dbReference>
<dbReference type="InterPro" id="IPR002376">
    <property type="entry name" value="Formyl_transf_N"/>
</dbReference>
<keyword evidence="1 3" id="KW-0554">One-carbon metabolism</keyword>
<evidence type="ECO:0000313" key="7">
    <source>
        <dbReference type="Proteomes" id="UP001597197"/>
    </source>
</evidence>
<dbReference type="Pfam" id="PF00551">
    <property type="entry name" value="Formyl_trans_N"/>
    <property type="match status" value="1"/>
</dbReference>
<feature type="active site" evidence="3">
    <location>
        <position position="223"/>
    </location>
</feature>
<comment type="catalytic activity">
    <reaction evidence="3">
        <text>(6R)-10-formyltetrahydrofolate + H2O = (6S)-5,6,7,8-tetrahydrofolate + formate + H(+)</text>
        <dbReference type="Rhea" id="RHEA:19833"/>
        <dbReference type="ChEBI" id="CHEBI:15377"/>
        <dbReference type="ChEBI" id="CHEBI:15378"/>
        <dbReference type="ChEBI" id="CHEBI:15740"/>
        <dbReference type="ChEBI" id="CHEBI:57453"/>
        <dbReference type="ChEBI" id="CHEBI:195366"/>
        <dbReference type="EC" id="3.5.1.10"/>
    </reaction>
</comment>
<dbReference type="InterPro" id="IPR045865">
    <property type="entry name" value="ACT-like_dom_sf"/>
</dbReference>
<dbReference type="NCBIfam" id="TIGR00655">
    <property type="entry name" value="PurU"/>
    <property type="match status" value="1"/>
</dbReference>
<dbReference type="NCBIfam" id="NF004684">
    <property type="entry name" value="PRK06027.1"/>
    <property type="match status" value="1"/>
</dbReference>
<reference evidence="7" key="1">
    <citation type="journal article" date="2019" name="Int. J. Syst. Evol. Microbiol.">
        <title>The Global Catalogue of Microorganisms (GCM) 10K type strain sequencing project: providing services to taxonomists for standard genome sequencing and annotation.</title>
        <authorList>
            <consortium name="The Broad Institute Genomics Platform"/>
            <consortium name="The Broad Institute Genome Sequencing Center for Infectious Disease"/>
            <person name="Wu L."/>
            <person name="Ma J."/>
        </authorList>
    </citation>
    <scope>NUCLEOTIDE SEQUENCE [LARGE SCALE GENOMIC DNA]</scope>
    <source>
        <strain evidence="7">CGMCC 1.15795</strain>
    </source>
</reference>
<dbReference type="SUPFAM" id="SSF53328">
    <property type="entry name" value="Formyltransferase"/>
    <property type="match status" value="1"/>
</dbReference>
<evidence type="ECO:0000256" key="1">
    <source>
        <dbReference type="ARBA" id="ARBA00022563"/>
    </source>
</evidence>
<dbReference type="HAMAP" id="MF_01927">
    <property type="entry name" value="PurU"/>
    <property type="match status" value="1"/>
</dbReference>
<accession>A0ABW4QVQ4</accession>
<dbReference type="InterPro" id="IPR004810">
    <property type="entry name" value="PurU"/>
</dbReference>
<dbReference type="GO" id="GO:0008864">
    <property type="term" value="F:formyltetrahydrofolate deformylase activity"/>
    <property type="evidence" value="ECO:0007669"/>
    <property type="project" value="UniProtKB-EC"/>
</dbReference>
<keyword evidence="7" id="KW-1185">Reference proteome</keyword>
<dbReference type="Gene3D" id="3.40.50.170">
    <property type="entry name" value="Formyl transferase, N-terminal domain"/>
    <property type="match status" value="1"/>
</dbReference>
<evidence type="ECO:0000313" key="6">
    <source>
        <dbReference type="EMBL" id="MFD1873653.1"/>
    </source>
</evidence>
<dbReference type="Pfam" id="PF01842">
    <property type="entry name" value="ACT"/>
    <property type="match status" value="1"/>
</dbReference>
<feature type="domain" description="ACT" evidence="5">
    <location>
        <begin position="4"/>
        <end position="84"/>
    </location>
</feature>
<dbReference type="Proteomes" id="UP001597197">
    <property type="component" value="Unassembled WGS sequence"/>
</dbReference>
<evidence type="ECO:0000256" key="4">
    <source>
        <dbReference type="NCBIfam" id="TIGR00655"/>
    </source>
</evidence>
<dbReference type="EC" id="3.5.1.10" evidence="3 4"/>
<proteinExistence type="inferred from homology"/>
<comment type="pathway">
    <text evidence="3">Purine metabolism; IMP biosynthesis via de novo pathway; formate from 10-formyl-5,6,7,8-tetrahydrofolate: step 1/1.</text>
</comment>
<evidence type="ECO:0000259" key="5">
    <source>
        <dbReference type="PROSITE" id="PS51671"/>
    </source>
</evidence>
<dbReference type="Gene3D" id="3.30.70.260">
    <property type="match status" value="1"/>
</dbReference>
<evidence type="ECO:0000256" key="3">
    <source>
        <dbReference type="HAMAP-Rule" id="MF_01927"/>
    </source>
</evidence>
<dbReference type="PRINTS" id="PR01575">
    <property type="entry name" value="FFH4HYDRLASE"/>
</dbReference>
<dbReference type="PROSITE" id="PS51671">
    <property type="entry name" value="ACT"/>
    <property type="match status" value="1"/>
</dbReference>
<dbReference type="CDD" id="cd04875">
    <property type="entry name" value="ACT_F4HF-DF"/>
    <property type="match status" value="1"/>
</dbReference>
<gene>
    <name evidence="3 6" type="primary">purU</name>
    <name evidence="6" type="ORF">ACFSDX_14495</name>
</gene>
<dbReference type="InterPro" id="IPR036477">
    <property type="entry name" value="Formyl_transf_N_sf"/>
</dbReference>